<organism evidence="2 3">
    <name type="scientific">Sphingobacterium kitahiroshimense</name>
    <dbReference type="NCBI Taxonomy" id="470446"/>
    <lineage>
        <taxon>Bacteria</taxon>
        <taxon>Pseudomonadati</taxon>
        <taxon>Bacteroidota</taxon>
        <taxon>Sphingobacteriia</taxon>
        <taxon>Sphingobacteriales</taxon>
        <taxon>Sphingobacteriaceae</taxon>
        <taxon>Sphingobacterium</taxon>
    </lineage>
</organism>
<protein>
    <submittedName>
        <fullName evidence="2">PCMD domain-containing protein</fullName>
    </submittedName>
</protein>
<evidence type="ECO:0000313" key="2">
    <source>
        <dbReference type="EMBL" id="MEN5375756.1"/>
    </source>
</evidence>
<comment type="caution">
    <text evidence="2">The sequence shown here is derived from an EMBL/GenBank/DDBJ whole genome shotgun (WGS) entry which is preliminary data.</text>
</comment>
<dbReference type="InterPro" id="IPR038653">
    <property type="entry name" value="Put_CMD_sf"/>
</dbReference>
<feature type="domain" description="Putative carbohydrate metabolism" evidence="1">
    <location>
        <begin position="136"/>
        <end position="351"/>
    </location>
</feature>
<keyword evidence="3" id="KW-1185">Reference proteome</keyword>
<gene>
    <name evidence="2" type="ORF">ABE541_00610</name>
</gene>
<evidence type="ECO:0000313" key="3">
    <source>
        <dbReference type="Proteomes" id="UP001409291"/>
    </source>
</evidence>
<dbReference type="Gene3D" id="2.60.40.2340">
    <property type="match status" value="1"/>
</dbReference>
<dbReference type="Proteomes" id="UP001409291">
    <property type="component" value="Unassembled WGS sequence"/>
</dbReference>
<dbReference type="InterPro" id="IPR025112">
    <property type="entry name" value="PCMD"/>
</dbReference>
<name>A0ABV0BLT0_9SPHI</name>
<dbReference type="Pfam" id="PF13201">
    <property type="entry name" value="PCMD"/>
    <property type="match status" value="1"/>
</dbReference>
<dbReference type="RefSeq" id="WP_346580319.1">
    <property type="nucleotide sequence ID" value="NZ_JBDJNQ010000001.1"/>
</dbReference>
<dbReference type="EMBL" id="JBDJNQ010000001">
    <property type="protein sequence ID" value="MEN5375756.1"/>
    <property type="molecule type" value="Genomic_DNA"/>
</dbReference>
<dbReference type="PROSITE" id="PS51257">
    <property type="entry name" value="PROKAR_LIPOPROTEIN"/>
    <property type="match status" value="1"/>
</dbReference>
<accession>A0ABV0BLT0</accession>
<dbReference type="Gene3D" id="2.60.120.890">
    <property type="entry name" value="BT2081, beta-jelly-roll domain"/>
    <property type="match status" value="1"/>
</dbReference>
<sequence>MRKRLFATLFLCIVLMQGCIKDAPQNPEADIESVTVDPHLLTGNVFIDQINRTITLNLTNEAYDSGISPVLTLSRGASVKPASGTLIKFDGDQEIVYDVTSESGENTKRYTVKVVNIGHWDFAFQNWASHPTDKYEYPVEDAGLQLWSSGNPGVALSGVPARSDAYPTRSTTDGYLGTKAAELVTIKGTPLSELIGIRLYAGSLFLGNFNASQAMLNPLAATEFGEPYKGLPKSFTGYYKYSAGPDFINKAGQVQPGVKDKCSIYAVLFNGPDRLNATNIMNSDRIIARADLQDGSDKSSFTRFDIPFVYKQNAVISKNLMMAIVTSSSAEGDQYRGAIGSRLVVDSLRIVPLL</sequence>
<reference evidence="2 3" key="1">
    <citation type="submission" date="2024-04" db="EMBL/GenBank/DDBJ databases">
        <title>WGS of bacteria from Torrens River.</title>
        <authorList>
            <person name="Wyrsch E.R."/>
            <person name="Drigo B."/>
        </authorList>
    </citation>
    <scope>NUCLEOTIDE SEQUENCE [LARGE SCALE GENOMIC DNA]</scope>
    <source>
        <strain evidence="2 3">TWI391</strain>
    </source>
</reference>
<evidence type="ECO:0000259" key="1">
    <source>
        <dbReference type="Pfam" id="PF13201"/>
    </source>
</evidence>
<proteinExistence type="predicted"/>